<dbReference type="InterPro" id="IPR027417">
    <property type="entry name" value="P-loop_NTPase"/>
</dbReference>
<dbReference type="GO" id="GO:0070192">
    <property type="term" value="P:chromosome organization involved in meiotic cell cycle"/>
    <property type="evidence" value="ECO:0007669"/>
    <property type="project" value="TreeGrafter"/>
</dbReference>
<keyword evidence="6" id="KW-0158">Chromosome</keyword>
<evidence type="ECO:0000256" key="1">
    <source>
        <dbReference type="ARBA" id="ARBA00001947"/>
    </source>
</evidence>
<protein>
    <recommendedName>
        <fullName evidence="5">DNA repair protein RAD50</fullName>
    </recommendedName>
</protein>
<evidence type="ECO:0000256" key="11">
    <source>
        <dbReference type="ARBA" id="ARBA00023054"/>
    </source>
</evidence>
<evidence type="ECO:0000256" key="12">
    <source>
        <dbReference type="ARBA" id="ARBA00023204"/>
    </source>
</evidence>
<dbReference type="Proteomes" id="UP000269793">
    <property type="component" value="Chromosome III"/>
</dbReference>
<keyword evidence="18" id="KW-1185">Reference proteome</keyword>
<keyword evidence="8" id="KW-0227">DNA damage</keyword>
<evidence type="ECO:0000256" key="8">
    <source>
        <dbReference type="ARBA" id="ARBA00022763"/>
    </source>
</evidence>
<dbReference type="GO" id="GO:0000722">
    <property type="term" value="P:telomere maintenance via recombination"/>
    <property type="evidence" value="ECO:0007669"/>
    <property type="project" value="TreeGrafter"/>
</dbReference>
<dbReference type="GO" id="GO:0016887">
    <property type="term" value="F:ATP hydrolysis activity"/>
    <property type="evidence" value="ECO:0007669"/>
    <property type="project" value="InterPro"/>
</dbReference>
<dbReference type="OrthoDB" id="18797at2759"/>
<evidence type="ECO:0000313" key="17">
    <source>
        <dbReference type="EMBL" id="AYO42513.1"/>
    </source>
</evidence>
<evidence type="ECO:0000256" key="3">
    <source>
        <dbReference type="ARBA" id="ARBA00004286"/>
    </source>
</evidence>
<evidence type="ECO:0000256" key="5">
    <source>
        <dbReference type="ARBA" id="ARBA00017893"/>
    </source>
</evidence>
<accession>A0A3G2S370</accession>
<evidence type="ECO:0000256" key="10">
    <source>
        <dbReference type="ARBA" id="ARBA00022833"/>
    </source>
</evidence>
<sequence>MAELDKLAIRGVRSFGPRDVNIIQFFKPLTVIVGHNGSGKTTIVECLKYAATGDLPPHTKGGGFLHDPNMAGTDTVKAQVRLRFRNTHGVRMNCVRNLQVSKKKGGGLSMKTLEGVLGIDDEEAEPHARNSISTRCAELDTEMASLLGVPRAILEHVLFCHQEEANWPLAEPAILKKRFDEIFEVSRYTKALDTIRSLRKQRAQDARVDEAELRALQQDKERADSIHRTITTLQETLLEKRVLLEDLDDDIRRKTAENQTLYDDATRFREVVNRAEILEEKMALYAEHKRTLEARMSYLDIPDDELARLLTSHPQQLAAQQAQLEELQRNMQTYTDQRKAAAVEHERLIRRHAELEAARSTRERQRNECAQELEAMGASLKDATWDAIRAAATSLDTSWQAQQKEWDTSARNERLALQDREQQERETHERLETKLRDLHARREHTQASLERLRERIHACEEGGDDAASEAIRWRATFDVLHEAWKASEERGKALSARLDDLQCGFESVDAGLRNVQEELHAIRESLGLLEHASAVFERIQHHAHDKHVCLACEQAVPPSSLPAFDAHIAQLRQRSSAHASLAADLTSWVQMEAKLYMAKEAHIQRTEHFESHAALSSRMQDAKQRAESAAARARGAPQGRLDEYAADARELEAALEDLNRACDDMTEPLQAACSSLESARQERLKVEDRHEGKRREFQDVLDRLHRVMTRFDDTDDGSSLETCNLSLKRASAALDDAVRAAERAMHDSHTLETALRDARAYESNVRDNVQFREAEKAYADAQAQHAALDLEAAYSAHAKANQVYDEARRVEQALGGRAAHLRGEMAGIEAELERRHKELQDDYSGISERYMRQLVHIKVAGMANRDLDTYCAAFQQAILQYHGIKMEEVNQTLDYLWKKTYQGTDIDSVCIRADSDGTSGGLRAYQYRVCMRKDGIELDMRGRCSTGQKVLACILIRLALADSFGGACGCMALDEPTTNLDRENVEALAASLVDLLAERQHQPNFQLIVITHDEEFLTRLSQSDALEHYWRVSRDTHLHSTIERDIVQRS</sequence>
<keyword evidence="7" id="KW-0479">Metal-binding</keyword>
<keyword evidence="10" id="KW-0862">Zinc</keyword>
<dbReference type="GO" id="GO:0006302">
    <property type="term" value="P:double-strand break repair"/>
    <property type="evidence" value="ECO:0007669"/>
    <property type="project" value="InterPro"/>
</dbReference>
<dbReference type="GO" id="GO:0051880">
    <property type="term" value="F:G-quadruplex DNA binding"/>
    <property type="evidence" value="ECO:0007669"/>
    <property type="project" value="TreeGrafter"/>
</dbReference>
<evidence type="ECO:0000256" key="15">
    <source>
        <dbReference type="SAM" id="Coils"/>
    </source>
</evidence>
<dbReference type="GO" id="GO:0007004">
    <property type="term" value="P:telomere maintenance via telomerase"/>
    <property type="evidence" value="ECO:0007669"/>
    <property type="project" value="TreeGrafter"/>
</dbReference>
<dbReference type="GO" id="GO:0003691">
    <property type="term" value="F:double-stranded telomeric DNA binding"/>
    <property type="evidence" value="ECO:0007669"/>
    <property type="project" value="TreeGrafter"/>
</dbReference>
<evidence type="ECO:0000313" key="18">
    <source>
        <dbReference type="Proteomes" id="UP000269793"/>
    </source>
</evidence>
<dbReference type="PANTHER" id="PTHR18867:SF12">
    <property type="entry name" value="DNA REPAIR PROTEIN RAD50"/>
    <property type="match status" value="1"/>
</dbReference>
<dbReference type="GO" id="GO:0046872">
    <property type="term" value="F:metal ion binding"/>
    <property type="evidence" value="ECO:0007669"/>
    <property type="project" value="UniProtKB-KW"/>
</dbReference>
<comment type="cofactor">
    <cofactor evidence="1">
        <name>Zn(2+)</name>
        <dbReference type="ChEBI" id="CHEBI:29105"/>
    </cofactor>
</comment>
<keyword evidence="12" id="KW-0234">DNA repair</keyword>
<keyword evidence="11 15" id="KW-0175">Coiled coil</keyword>
<evidence type="ECO:0000256" key="2">
    <source>
        <dbReference type="ARBA" id="ARBA00004123"/>
    </source>
</evidence>
<dbReference type="Gene3D" id="3.40.50.300">
    <property type="entry name" value="P-loop containing nucleotide triphosphate hydrolases"/>
    <property type="match status" value="2"/>
</dbReference>
<dbReference type="SUPFAM" id="SSF52540">
    <property type="entry name" value="P-loop containing nucleoside triphosphate hydrolases"/>
    <property type="match status" value="1"/>
</dbReference>
<name>A0A3G2S370_MALR7</name>
<comment type="similarity">
    <text evidence="4">Belongs to the SMC family. RAD50 subfamily.</text>
</comment>
<proteinExistence type="inferred from homology"/>
<dbReference type="EMBL" id="CP033150">
    <property type="protein sequence ID" value="AYO42513.1"/>
    <property type="molecule type" value="Genomic_DNA"/>
</dbReference>
<dbReference type="VEuPathDB" id="FungiDB:DNF11_1563"/>
<evidence type="ECO:0000256" key="6">
    <source>
        <dbReference type="ARBA" id="ARBA00022454"/>
    </source>
</evidence>
<gene>
    <name evidence="17" type="primary">RAD50</name>
    <name evidence="17" type="ORF">DNF11_1563</name>
</gene>
<dbReference type="InterPro" id="IPR038729">
    <property type="entry name" value="Rad50/SbcC_AAA"/>
</dbReference>
<evidence type="ECO:0000256" key="9">
    <source>
        <dbReference type="ARBA" id="ARBA00022801"/>
    </source>
</evidence>
<dbReference type="STRING" id="425264.A0A3G2S370"/>
<evidence type="ECO:0000256" key="14">
    <source>
        <dbReference type="ARBA" id="ARBA00049360"/>
    </source>
</evidence>
<dbReference type="AlphaFoldDB" id="A0A3G2S370"/>
<evidence type="ECO:0000256" key="13">
    <source>
        <dbReference type="ARBA" id="ARBA00023242"/>
    </source>
</evidence>
<dbReference type="PANTHER" id="PTHR18867">
    <property type="entry name" value="RAD50"/>
    <property type="match status" value="1"/>
</dbReference>
<evidence type="ECO:0000256" key="7">
    <source>
        <dbReference type="ARBA" id="ARBA00022723"/>
    </source>
</evidence>
<feature type="coiled-coil region" evidence="15">
    <location>
        <begin position="612"/>
        <end position="696"/>
    </location>
</feature>
<dbReference type="Gene3D" id="1.10.287.1490">
    <property type="match status" value="1"/>
</dbReference>
<feature type="domain" description="Rad50/SbcC-type AAA" evidence="16">
    <location>
        <begin position="6"/>
        <end position="234"/>
    </location>
</feature>
<feature type="coiled-coil region" evidence="15">
    <location>
        <begin position="244"/>
        <end position="375"/>
    </location>
</feature>
<feature type="coiled-coil region" evidence="15">
    <location>
        <begin position="414"/>
        <end position="455"/>
    </location>
</feature>
<keyword evidence="9 17" id="KW-0378">Hydrolase</keyword>
<evidence type="ECO:0000259" key="16">
    <source>
        <dbReference type="Pfam" id="PF13476"/>
    </source>
</evidence>
<dbReference type="GO" id="GO:0000794">
    <property type="term" value="C:condensed nuclear chromosome"/>
    <property type="evidence" value="ECO:0007669"/>
    <property type="project" value="TreeGrafter"/>
</dbReference>
<comment type="catalytic activity">
    <reaction evidence="14">
        <text>ATP + H2O = ADP + phosphate + H(+)</text>
        <dbReference type="Rhea" id="RHEA:13065"/>
        <dbReference type="ChEBI" id="CHEBI:15377"/>
        <dbReference type="ChEBI" id="CHEBI:15378"/>
        <dbReference type="ChEBI" id="CHEBI:30616"/>
        <dbReference type="ChEBI" id="CHEBI:43474"/>
        <dbReference type="ChEBI" id="CHEBI:456216"/>
    </reaction>
</comment>
<dbReference type="GO" id="GO:0030870">
    <property type="term" value="C:Mre11 complex"/>
    <property type="evidence" value="ECO:0007669"/>
    <property type="project" value="TreeGrafter"/>
</dbReference>
<dbReference type="Pfam" id="PF13476">
    <property type="entry name" value="AAA_23"/>
    <property type="match status" value="1"/>
</dbReference>
<dbReference type="FunFam" id="3.40.50.300:FF:001195">
    <property type="entry name" value="DNA repair protein rad50"/>
    <property type="match status" value="1"/>
</dbReference>
<evidence type="ECO:0000256" key="4">
    <source>
        <dbReference type="ARBA" id="ARBA00009439"/>
    </source>
</evidence>
<organism evidence="17 18">
    <name type="scientific">Malassezia restricta (strain ATCC 96810 / NBRC 103918 / CBS 7877)</name>
    <name type="common">Seborrheic dermatitis infection agent</name>
    <dbReference type="NCBI Taxonomy" id="425264"/>
    <lineage>
        <taxon>Eukaryota</taxon>
        <taxon>Fungi</taxon>
        <taxon>Dikarya</taxon>
        <taxon>Basidiomycota</taxon>
        <taxon>Ustilaginomycotina</taxon>
        <taxon>Malasseziomycetes</taxon>
        <taxon>Malasseziales</taxon>
        <taxon>Malasseziaceae</taxon>
        <taxon>Malassezia</taxon>
    </lineage>
</organism>
<keyword evidence="13" id="KW-0539">Nucleus</keyword>
<reference evidence="17 18" key="1">
    <citation type="submission" date="2018-10" db="EMBL/GenBank/DDBJ databases">
        <title>Complete genome sequence of Malassezia restricta CBS 7877.</title>
        <authorList>
            <person name="Morand S.C."/>
            <person name="Bertignac M."/>
            <person name="Iltis A."/>
            <person name="Kolder I."/>
            <person name="Pirovano W."/>
            <person name="Jourdain R."/>
            <person name="Clavaud C."/>
        </authorList>
    </citation>
    <scope>NUCLEOTIDE SEQUENCE [LARGE SCALE GENOMIC DNA]</scope>
    <source>
        <strain evidence="17 18">CBS 7877</strain>
    </source>
</reference>
<comment type="subcellular location">
    <subcellularLocation>
        <location evidence="3">Chromosome</location>
    </subcellularLocation>
    <subcellularLocation>
        <location evidence="2">Nucleus</location>
    </subcellularLocation>
</comment>
<dbReference type="GO" id="GO:0043047">
    <property type="term" value="F:single-stranded telomeric DNA binding"/>
    <property type="evidence" value="ECO:0007669"/>
    <property type="project" value="TreeGrafter"/>
</dbReference>